<comment type="caution">
    <text evidence="2">The sequence shown here is derived from an EMBL/GenBank/DDBJ whole genome shotgun (WGS) entry which is preliminary data.</text>
</comment>
<name>A0AAV1UIV1_9STRA</name>
<keyword evidence="1" id="KW-0812">Transmembrane</keyword>
<dbReference type="AlphaFoldDB" id="A0AAV1UIV1"/>
<proteinExistence type="predicted"/>
<dbReference type="Proteomes" id="UP001162060">
    <property type="component" value="Unassembled WGS sequence"/>
</dbReference>
<feature type="transmembrane region" description="Helical" evidence="1">
    <location>
        <begin position="42"/>
        <end position="65"/>
    </location>
</feature>
<reference evidence="2" key="1">
    <citation type="submission" date="2024-01" db="EMBL/GenBank/DDBJ databases">
        <authorList>
            <person name="Webb A."/>
        </authorList>
    </citation>
    <scope>NUCLEOTIDE SEQUENCE</scope>
    <source>
        <strain evidence="2">Pm1</strain>
    </source>
</reference>
<sequence>MSICDDDTHLQPLLDRSDAHEIPPTDNEVHSVPKRDKVKSKMVLSCGVVAVLVLMVHMMFVALLMKTIVTLEQLTLPDLCHRETVGEMILELQNPSYCSPIVGPLDIRFSKESMTFLHVHVAAFELQSGLTTVVSPVHFTLLESPRDLYQFVLAEDGENIHVHGQVPVSISCMLVPFTIHLDVSDLLRANTQPLITTWVPPHWRYTVGLPMDSAGIGASGIVNEIMTELQHVVKQVLQTIALSHFHTEEDKQEVFAYTDVSIEYASRVLWNLPSLSIAVQSVERQTLLVAGFKRFLLGSGQTFISAFTEVFKNQTDPLLSMLQSYLSGNDVELHVRGGNADTECYSLRVLDLVDVQVSVPAKIDNKPAFLREYSIKPMLKEMDSKNHVCYLDLTVSIRINNPLPIQLDLYGIELNLLFKNDSIENNHSSKFLLHVNNTMHVAWMAHDENTIVLKTAVHDFDSCVEVVTFYLDNQLSFDIQHGRASLGSDLGNFSIPFSVQDIHINPSQSAKDVSRASLIVKK</sequence>
<dbReference type="EMBL" id="CAKLBY020000195">
    <property type="protein sequence ID" value="CAK7933622.1"/>
    <property type="molecule type" value="Genomic_DNA"/>
</dbReference>
<keyword evidence="1" id="KW-0472">Membrane</keyword>
<keyword evidence="1" id="KW-1133">Transmembrane helix</keyword>
<accession>A0AAV1UIV1</accession>
<gene>
    <name evidence="2" type="ORF">PM001_LOCUS18772</name>
</gene>
<evidence type="ECO:0000313" key="3">
    <source>
        <dbReference type="Proteomes" id="UP001162060"/>
    </source>
</evidence>
<evidence type="ECO:0000256" key="1">
    <source>
        <dbReference type="SAM" id="Phobius"/>
    </source>
</evidence>
<evidence type="ECO:0000313" key="2">
    <source>
        <dbReference type="EMBL" id="CAK7933622.1"/>
    </source>
</evidence>
<organism evidence="2 3">
    <name type="scientific">Peronospora matthiolae</name>
    <dbReference type="NCBI Taxonomy" id="2874970"/>
    <lineage>
        <taxon>Eukaryota</taxon>
        <taxon>Sar</taxon>
        <taxon>Stramenopiles</taxon>
        <taxon>Oomycota</taxon>
        <taxon>Peronosporomycetes</taxon>
        <taxon>Peronosporales</taxon>
        <taxon>Peronosporaceae</taxon>
        <taxon>Peronospora</taxon>
    </lineage>
</organism>
<protein>
    <submittedName>
        <fullName evidence="2">Uncharacterized protein</fullName>
    </submittedName>
</protein>